<dbReference type="InterPro" id="IPR013766">
    <property type="entry name" value="Thioredoxin_domain"/>
</dbReference>
<proteinExistence type="inferred from homology"/>
<dbReference type="PRINTS" id="PR00421">
    <property type="entry name" value="THIOREDOXIN"/>
</dbReference>
<dbReference type="GO" id="GO:0005739">
    <property type="term" value="C:mitochondrion"/>
    <property type="evidence" value="ECO:0007669"/>
    <property type="project" value="TreeGrafter"/>
</dbReference>
<dbReference type="EMBL" id="OU895877">
    <property type="protein sequence ID" value="CAG9800751.1"/>
    <property type="molecule type" value="Genomic_DNA"/>
</dbReference>
<dbReference type="Gene3D" id="3.40.30.10">
    <property type="entry name" value="Glutaredoxin"/>
    <property type="match status" value="1"/>
</dbReference>
<evidence type="ECO:0000313" key="8">
    <source>
        <dbReference type="Proteomes" id="UP001153620"/>
    </source>
</evidence>
<evidence type="ECO:0000256" key="3">
    <source>
        <dbReference type="ARBA" id="ARBA00022982"/>
    </source>
</evidence>
<dbReference type="InterPro" id="IPR036249">
    <property type="entry name" value="Thioredoxin-like_sf"/>
</dbReference>
<reference evidence="7" key="1">
    <citation type="submission" date="2022-01" db="EMBL/GenBank/DDBJ databases">
        <authorList>
            <person name="King R."/>
        </authorList>
    </citation>
    <scope>NUCLEOTIDE SEQUENCE</scope>
</reference>
<dbReference type="PANTHER" id="PTHR43601">
    <property type="entry name" value="THIOREDOXIN, MITOCHONDRIAL"/>
    <property type="match status" value="1"/>
</dbReference>
<dbReference type="Pfam" id="PF00085">
    <property type="entry name" value="Thioredoxin"/>
    <property type="match status" value="1"/>
</dbReference>
<reference evidence="7" key="2">
    <citation type="submission" date="2022-10" db="EMBL/GenBank/DDBJ databases">
        <authorList>
            <consortium name="ENA_rothamsted_submissions"/>
            <consortium name="culmorum"/>
            <person name="King R."/>
        </authorList>
    </citation>
    <scope>NUCLEOTIDE SEQUENCE</scope>
</reference>
<dbReference type="Proteomes" id="UP001153620">
    <property type="component" value="Chromosome 1"/>
</dbReference>
<gene>
    <name evidence="7" type="ORF">CHIRRI_LOCUS3689</name>
</gene>
<evidence type="ECO:0000256" key="5">
    <source>
        <dbReference type="ARBA" id="ARBA00023284"/>
    </source>
</evidence>
<dbReference type="SUPFAM" id="SSF52833">
    <property type="entry name" value="Thioredoxin-like"/>
    <property type="match status" value="1"/>
</dbReference>
<evidence type="ECO:0000256" key="2">
    <source>
        <dbReference type="ARBA" id="ARBA00022448"/>
    </source>
</evidence>
<keyword evidence="8" id="KW-1185">Reference proteome</keyword>
<evidence type="ECO:0000259" key="6">
    <source>
        <dbReference type="PROSITE" id="PS51352"/>
    </source>
</evidence>
<organism evidence="7 8">
    <name type="scientific">Chironomus riparius</name>
    <dbReference type="NCBI Taxonomy" id="315576"/>
    <lineage>
        <taxon>Eukaryota</taxon>
        <taxon>Metazoa</taxon>
        <taxon>Ecdysozoa</taxon>
        <taxon>Arthropoda</taxon>
        <taxon>Hexapoda</taxon>
        <taxon>Insecta</taxon>
        <taxon>Pterygota</taxon>
        <taxon>Neoptera</taxon>
        <taxon>Endopterygota</taxon>
        <taxon>Diptera</taxon>
        <taxon>Nematocera</taxon>
        <taxon>Chironomoidea</taxon>
        <taxon>Chironomidae</taxon>
        <taxon>Chironominae</taxon>
        <taxon>Chironomus</taxon>
    </lineage>
</organism>
<feature type="domain" description="Thioredoxin" evidence="6">
    <location>
        <begin position="13"/>
        <end position="135"/>
    </location>
</feature>
<evidence type="ECO:0000256" key="4">
    <source>
        <dbReference type="ARBA" id="ARBA00023157"/>
    </source>
</evidence>
<dbReference type="PANTHER" id="PTHR43601:SF3">
    <property type="entry name" value="THIOREDOXIN, MITOCHONDRIAL"/>
    <property type="match status" value="1"/>
</dbReference>
<keyword evidence="4" id="KW-1015">Disulfide bond</keyword>
<dbReference type="OrthoDB" id="19690at2759"/>
<dbReference type="GO" id="GO:0045454">
    <property type="term" value="P:cell redox homeostasis"/>
    <property type="evidence" value="ECO:0007669"/>
    <property type="project" value="TreeGrafter"/>
</dbReference>
<evidence type="ECO:0000313" key="7">
    <source>
        <dbReference type="EMBL" id="CAG9800751.1"/>
    </source>
</evidence>
<dbReference type="CDD" id="cd02947">
    <property type="entry name" value="TRX_family"/>
    <property type="match status" value="1"/>
</dbReference>
<keyword evidence="2" id="KW-0813">Transport</keyword>
<name>A0A9N9RLY5_9DIPT</name>
<dbReference type="PROSITE" id="PS51352">
    <property type="entry name" value="THIOREDOXIN_2"/>
    <property type="match status" value="1"/>
</dbReference>
<dbReference type="AlphaFoldDB" id="A0A9N9RLY5"/>
<keyword evidence="3" id="KW-0249">Electron transport</keyword>
<keyword evidence="5" id="KW-0676">Redox-active center</keyword>
<evidence type="ECO:0000256" key="1">
    <source>
        <dbReference type="ARBA" id="ARBA00008987"/>
    </source>
</evidence>
<accession>A0A9N9RLY5</accession>
<comment type="similarity">
    <text evidence="1">Belongs to the thioredoxin family.</text>
</comment>
<protein>
    <recommendedName>
        <fullName evidence="6">Thioredoxin domain-containing protein</fullName>
    </recommendedName>
</protein>
<sequence length="135" mass="15182">MLRNITKLNITKSIIGSARRNVSTTSRLSDIFKVQDEQDFEKRVINSKNVVVVDFMATWCNPCKLLGPRIETVINEHQGKVSLAKVDIDELTDLSLEYGVQAVPVLAIMKDGKITTQIVGLQDIDVLRKWVKSNI</sequence>
<dbReference type="FunFam" id="3.40.30.10:FF:000001">
    <property type="entry name" value="Thioredoxin"/>
    <property type="match status" value="1"/>
</dbReference>